<reference evidence="1 2" key="1">
    <citation type="submission" date="2022-09" db="EMBL/GenBank/DDBJ databases">
        <title>Draft genome of isolate Be4.</title>
        <authorList>
            <person name="Sanchez-Castro I."/>
            <person name="Martinez-Rodriguez P."/>
            <person name="Descostes M."/>
            <person name="Merroun M."/>
        </authorList>
    </citation>
    <scope>NUCLEOTIDE SEQUENCE [LARGE SCALE GENOMIC DNA]</scope>
    <source>
        <strain evidence="1 2">Be4</strain>
    </source>
</reference>
<dbReference type="EMBL" id="JAODYH010000007">
    <property type="protein sequence ID" value="MCT9812270.1"/>
    <property type="molecule type" value="Genomic_DNA"/>
</dbReference>
<protein>
    <submittedName>
        <fullName evidence="1">LamG domain-containing protein</fullName>
    </submittedName>
</protein>
<dbReference type="InterPro" id="IPR017850">
    <property type="entry name" value="Alkaline_phosphatase_core_sf"/>
</dbReference>
<gene>
    <name evidence="1" type="ORF">N0K08_16620</name>
</gene>
<dbReference type="Gene3D" id="3.40.720.10">
    <property type="entry name" value="Alkaline Phosphatase, subunit A"/>
    <property type="match status" value="2"/>
</dbReference>
<keyword evidence="2" id="KW-1185">Reference proteome</keyword>
<evidence type="ECO:0000313" key="1">
    <source>
        <dbReference type="EMBL" id="MCT9812270.1"/>
    </source>
</evidence>
<dbReference type="SUPFAM" id="SSF49899">
    <property type="entry name" value="Concanavalin A-like lectins/glucanases"/>
    <property type="match status" value="1"/>
</dbReference>
<dbReference type="SUPFAM" id="SSF53649">
    <property type="entry name" value="Alkaline phosphatase-like"/>
    <property type="match status" value="1"/>
</dbReference>
<dbReference type="Gene3D" id="2.60.40.10">
    <property type="entry name" value="Immunoglobulins"/>
    <property type="match status" value="1"/>
</dbReference>
<dbReference type="InterPro" id="IPR013783">
    <property type="entry name" value="Ig-like_fold"/>
</dbReference>
<proteinExistence type="predicted"/>
<accession>A0ABT2PPQ0</accession>
<evidence type="ECO:0000313" key="2">
    <source>
        <dbReference type="Proteomes" id="UP001525968"/>
    </source>
</evidence>
<dbReference type="Gene3D" id="2.60.120.200">
    <property type="match status" value="1"/>
</dbReference>
<comment type="caution">
    <text evidence="1">The sequence shown here is derived from an EMBL/GenBank/DDBJ whole genome shotgun (WGS) entry which is preliminary data.</text>
</comment>
<dbReference type="Proteomes" id="UP001525968">
    <property type="component" value="Unassembled WGS sequence"/>
</dbReference>
<organism evidence="1 2">
    <name type="scientific">Acidovorax bellezanensis</name>
    <dbReference type="NCBI Taxonomy" id="2976702"/>
    <lineage>
        <taxon>Bacteria</taxon>
        <taxon>Pseudomonadati</taxon>
        <taxon>Pseudomonadota</taxon>
        <taxon>Betaproteobacteria</taxon>
        <taxon>Burkholderiales</taxon>
        <taxon>Comamonadaceae</taxon>
        <taxon>Acidovorax</taxon>
    </lineage>
</organism>
<name>A0ABT2PPQ0_9BURK</name>
<sequence>MPGTARSKALLIGIDGVQYAALQQAVAATRMPTLQGLGTLLPAYTGGVKGATTQQQATDGPGWATLLTGTWADRHQIRSNYAGQGFKADSVFKLLKGAQAGARTAAVSSWSGLPQLLRADRSAGYLDLAKDCGGDDTCVTSETSAAIAGGSYDLIVADYQGPQQVADVAGVGTDYQNALAALDRQLATVKAALAQRRQAAPNEDWLVIVTSTHGLGATGVPDGIPVPSNLASFIVLDKTANLAVAAAASLPADMTPWYAYAGAADVAPTLLAHLGALPAIAGYPLVGGPLVGPAAVRQVQVANNAKKNGLVLSWTLPATAPQAITVLRDGAEIARLPGSTTGFEDTTMALNESGNYTYDYTVVADQTPIATRATLNYVKPVLLLPSVQAGLTHLFPLSGTLSDRIDNAQVFMPWVTGATPVYAAAGNGPFDGTGSALLSTNYAGPTVCAACDGGFKIATSKVSNTTASFSFGFWFRSDATRSGIPVASNKNWASGNNAGLAIGQYGSALRFNLGRGGARAGDKDLSFSANTWAYVVMAIDAAKLSATFYVYDPVLGTQSASVAITSAYLAAMNGLDTYFTLNEDGDGGYGPNYRNGNAANTIGGRFDFSEFATWNRVLTKAEVDSIARSGTSLTTLTP</sequence>
<dbReference type="InterPro" id="IPR013320">
    <property type="entry name" value="ConA-like_dom_sf"/>
</dbReference>